<protein>
    <recommendedName>
        <fullName evidence="5">Large ribosomal subunit protein bL25</fullName>
    </recommendedName>
    <alternativeName>
        <fullName evidence="5">General stress protein CTC</fullName>
    </alternativeName>
</protein>
<evidence type="ECO:0000313" key="10">
    <source>
        <dbReference type="Proteomes" id="UP000183988"/>
    </source>
</evidence>
<dbReference type="Proteomes" id="UP000183988">
    <property type="component" value="Unassembled WGS sequence"/>
</dbReference>
<keyword evidence="2 5" id="KW-0694">RNA-binding</keyword>
<evidence type="ECO:0000256" key="4">
    <source>
        <dbReference type="ARBA" id="ARBA00023274"/>
    </source>
</evidence>
<feature type="domain" description="Large ribosomal subunit protein bL25 beta" evidence="8">
    <location>
        <begin position="101"/>
        <end position="183"/>
    </location>
</feature>
<evidence type="ECO:0000256" key="6">
    <source>
        <dbReference type="SAM" id="MobiDB-lite"/>
    </source>
</evidence>
<dbReference type="Gene3D" id="2.40.240.10">
    <property type="entry name" value="Ribosomal Protein L25, Chain P"/>
    <property type="match status" value="1"/>
</dbReference>
<dbReference type="Pfam" id="PF01386">
    <property type="entry name" value="Ribosomal_L25p"/>
    <property type="match status" value="1"/>
</dbReference>
<evidence type="ECO:0000256" key="2">
    <source>
        <dbReference type="ARBA" id="ARBA00022884"/>
    </source>
</evidence>
<dbReference type="GO" id="GO:0006412">
    <property type="term" value="P:translation"/>
    <property type="evidence" value="ECO:0007669"/>
    <property type="project" value="UniProtKB-UniRule"/>
</dbReference>
<dbReference type="PANTHER" id="PTHR33284">
    <property type="entry name" value="RIBOSOMAL PROTEIN L25/GLN-TRNA SYNTHETASE, ANTI-CODON-BINDING DOMAIN-CONTAINING PROTEIN"/>
    <property type="match status" value="1"/>
</dbReference>
<feature type="region of interest" description="Disordered" evidence="6">
    <location>
        <begin position="183"/>
        <end position="211"/>
    </location>
</feature>
<dbReference type="InterPro" id="IPR020930">
    <property type="entry name" value="Ribosomal_uL5_bac-type"/>
</dbReference>
<proteinExistence type="inferred from homology"/>
<keyword evidence="3 5" id="KW-0689">Ribosomal protein</keyword>
<evidence type="ECO:0000259" key="8">
    <source>
        <dbReference type="Pfam" id="PF14693"/>
    </source>
</evidence>
<dbReference type="Pfam" id="PF14693">
    <property type="entry name" value="Ribosomal_TL5_C"/>
    <property type="match status" value="1"/>
</dbReference>
<dbReference type="GO" id="GO:0008097">
    <property type="term" value="F:5S rRNA binding"/>
    <property type="evidence" value="ECO:0007669"/>
    <property type="project" value="InterPro"/>
</dbReference>
<evidence type="ECO:0000256" key="5">
    <source>
        <dbReference type="HAMAP-Rule" id="MF_01334"/>
    </source>
</evidence>
<gene>
    <name evidence="5" type="primary">rplY</name>
    <name evidence="5" type="synonym">ctc</name>
    <name evidence="9" type="ORF">SAMN05216225_103129</name>
</gene>
<dbReference type="NCBIfam" id="TIGR00731">
    <property type="entry name" value="bL25_bact_ctc"/>
    <property type="match status" value="1"/>
</dbReference>
<dbReference type="CDD" id="cd00495">
    <property type="entry name" value="Ribosomal_L25_TL5_CTC"/>
    <property type="match status" value="1"/>
</dbReference>
<organism evidence="9 10">
    <name type="scientific">Ornithinibacillus halophilus</name>
    <dbReference type="NCBI Taxonomy" id="930117"/>
    <lineage>
        <taxon>Bacteria</taxon>
        <taxon>Bacillati</taxon>
        <taxon>Bacillota</taxon>
        <taxon>Bacilli</taxon>
        <taxon>Bacillales</taxon>
        <taxon>Bacillaceae</taxon>
        <taxon>Ornithinibacillus</taxon>
    </lineage>
</organism>
<keyword evidence="4 5" id="KW-0687">Ribonucleoprotein</keyword>
<evidence type="ECO:0000259" key="7">
    <source>
        <dbReference type="Pfam" id="PF01386"/>
    </source>
</evidence>
<dbReference type="STRING" id="930117.SAMN05216225_103129"/>
<dbReference type="OrthoDB" id="9790002at2"/>
<sequence length="211" mass="23302">MSVTLKAIKREDHARSTTRNLRESGQVPAVVYGKDKETKSIAVNSIELVKTVRDEGRNAIISLDIDSGNSVDVMLHDYQMDDIKDELLHADFYIVNMGEAMDVDVSIRLDGDAPGVKDGGIMQQALYEAKLRVKPNAIPEEIVLDVSNMTMGDIIIVADLPKSSEYEILEDDDTTVATILAPRTDDDVEGIENENAEPELVGEVQKDKNEE</sequence>
<dbReference type="Gene3D" id="2.170.120.20">
    <property type="entry name" value="Ribosomal protein L25, beta domain"/>
    <property type="match status" value="1"/>
</dbReference>
<dbReference type="HAMAP" id="MF_01334">
    <property type="entry name" value="Ribosomal_bL25_CTC"/>
    <property type="match status" value="1"/>
</dbReference>
<keyword evidence="10" id="KW-1185">Reference proteome</keyword>
<comment type="similarity">
    <text evidence="5">Belongs to the bacterial ribosomal protein bL25 family. CTC subfamily.</text>
</comment>
<comment type="subunit">
    <text evidence="5">Part of the 50S ribosomal subunit; part of the 5S rRNA/L5/L18/L25 subcomplex. Contacts the 5S rRNA. Binds to the 5S rRNA independently of L5 and L18.</text>
</comment>
<dbReference type="AlphaFoldDB" id="A0A1M5JKP0"/>
<feature type="domain" description="Large ribosomal subunit protein bL25 L25" evidence="7">
    <location>
        <begin position="5"/>
        <end position="92"/>
    </location>
</feature>
<dbReference type="EMBL" id="FQVW01000031">
    <property type="protein sequence ID" value="SHG40830.1"/>
    <property type="molecule type" value="Genomic_DNA"/>
</dbReference>
<dbReference type="InterPro" id="IPR001021">
    <property type="entry name" value="Ribosomal_bL25_long"/>
</dbReference>
<dbReference type="NCBIfam" id="NF004133">
    <property type="entry name" value="PRK05618.2-4"/>
    <property type="match status" value="1"/>
</dbReference>
<dbReference type="PANTHER" id="PTHR33284:SF1">
    <property type="entry name" value="RIBOSOMAL PROTEIN L25_GLN-TRNA SYNTHETASE, ANTI-CODON-BINDING DOMAIN-CONTAINING PROTEIN"/>
    <property type="match status" value="1"/>
</dbReference>
<dbReference type="SUPFAM" id="SSF50715">
    <property type="entry name" value="Ribosomal protein L25-like"/>
    <property type="match status" value="1"/>
</dbReference>
<name>A0A1M5JKP0_9BACI</name>
<evidence type="ECO:0000256" key="1">
    <source>
        <dbReference type="ARBA" id="ARBA00022730"/>
    </source>
</evidence>
<feature type="compositionally biased region" description="Acidic residues" evidence="6">
    <location>
        <begin position="186"/>
        <end position="197"/>
    </location>
</feature>
<evidence type="ECO:0000256" key="3">
    <source>
        <dbReference type="ARBA" id="ARBA00022980"/>
    </source>
</evidence>
<dbReference type="InterPro" id="IPR037121">
    <property type="entry name" value="Ribosomal_bL25_C"/>
</dbReference>
<evidence type="ECO:0000313" key="9">
    <source>
        <dbReference type="EMBL" id="SHG40830.1"/>
    </source>
</evidence>
<dbReference type="InterPro" id="IPR020056">
    <property type="entry name" value="Rbsml_bL25/Gln-tRNA_synth_N"/>
</dbReference>
<reference evidence="9 10" key="1">
    <citation type="submission" date="2016-11" db="EMBL/GenBank/DDBJ databases">
        <authorList>
            <person name="Jaros S."/>
            <person name="Januszkiewicz K."/>
            <person name="Wedrychowicz H."/>
        </authorList>
    </citation>
    <scope>NUCLEOTIDE SEQUENCE [LARGE SCALE GENOMIC DNA]</scope>
    <source>
        <strain evidence="9 10">IBRC-M 10683</strain>
    </source>
</reference>
<comment type="function">
    <text evidence="5">This is one of the proteins that binds to the 5S RNA in the ribosome where it forms part of the central protuberance.</text>
</comment>
<dbReference type="InterPro" id="IPR011035">
    <property type="entry name" value="Ribosomal_bL25/Gln-tRNA_synth"/>
</dbReference>
<dbReference type="InterPro" id="IPR029751">
    <property type="entry name" value="Ribosomal_L25_dom"/>
</dbReference>
<dbReference type="GO" id="GO:0022625">
    <property type="term" value="C:cytosolic large ribosomal subunit"/>
    <property type="evidence" value="ECO:0007669"/>
    <property type="project" value="TreeGrafter"/>
</dbReference>
<dbReference type="GO" id="GO:0003735">
    <property type="term" value="F:structural constituent of ribosome"/>
    <property type="evidence" value="ECO:0007669"/>
    <property type="project" value="InterPro"/>
</dbReference>
<accession>A0A1M5JKP0</accession>
<keyword evidence="1 5" id="KW-0699">rRNA-binding</keyword>
<dbReference type="InterPro" id="IPR020057">
    <property type="entry name" value="Ribosomal_bL25_b-dom"/>
</dbReference>